<comment type="cofactor">
    <cofactor evidence="1">
        <name>Mg(2+)</name>
        <dbReference type="ChEBI" id="CHEBI:18420"/>
    </cofactor>
</comment>
<dbReference type="EMBL" id="JACEGQ020000007">
    <property type="protein sequence ID" value="KAH8503599.1"/>
    <property type="molecule type" value="Genomic_DNA"/>
</dbReference>
<proteinExistence type="inferred from homology"/>
<dbReference type="EC" id="3.6.1.1" evidence="3"/>
<comment type="caution">
    <text evidence="9">The sequence shown here is derived from an EMBL/GenBank/DDBJ whole genome shotgun (WGS) entry which is preliminary data.</text>
</comment>
<dbReference type="GO" id="GO:0006796">
    <property type="term" value="P:phosphate-containing compound metabolic process"/>
    <property type="evidence" value="ECO:0007669"/>
    <property type="project" value="InterPro"/>
</dbReference>
<dbReference type="CDD" id="cd00412">
    <property type="entry name" value="pyrophosphatase"/>
    <property type="match status" value="1"/>
</dbReference>
<dbReference type="SUPFAM" id="SSF48019">
    <property type="entry name" value="post-AAA+ oligomerization domain-like"/>
    <property type="match status" value="1"/>
</dbReference>
<keyword evidence="5" id="KW-0378">Hydrolase</keyword>
<feature type="region of interest" description="Disordered" evidence="8">
    <location>
        <begin position="450"/>
        <end position="510"/>
    </location>
</feature>
<dbReference type="Gene3D" id="3.90.80.10">
    <property type="entry name" value="Inorganic pyrophosphatase"/>
    <property type="match status" value="1"/>
</dbReference>
<name>A0A8T2YF29_POPDE</name>
<feature type="compositionally biased region" description="Low complexity" evidence="8">
    <location>
        <begin position="460"/>
        <end position="500"/>
    </location>
</feature>
<feature type="compositionally biased region" description="Basic and acidic residues" evidence="8">
    <location>
        <begin position="76"/>
        <end position="87"/>
    </location>
</feature>
<protein>
    <recommendedName>
        <fullName evidence="3">inorganic diphosphatase</fullName>
        <ecNumber evidence="3">3.6.1.1</ecNumber>
    </recommendedName>
</protein>
<dbReference type="InterPro" id="IPR027417">
    <property type="entry name" value="P-loop_NTPase"/>
</dbReference>
<dbReference type="InterPro" id="IPR036649">
    <property type="entry name" value="Pyrophosphatase_sf"/>
</dbReference>
<evidence type="ECO:0000256" key="3">
    <source>
        <dbReference type="ARBA" id="ARBA00012146"/>
    </source>
</evidence>
<keyword evidence="10" id="KW-1185">Reference proteome</keyword>
<evidence type="ECO:0000256" key="7">
    <source>
        <dbReference type="ARBA" id="ARBA00047820"/>
    </source>
</evidence>
<evidence type="ECO:0000256" key="8">
    <source>
        <dbReference type="SAM" id="MobiDB-lite"/>
    </source>
</evidence>
<feature type="compositionally biased region" description="Basic and acidic residues" evidence="8">
    <location>
        <begin position="269"/>
        <end position="279"/>
    </location>
</feature>
<comment type="similarity">
    <text evidence="2">Belongs to the PPase family.</text>
</comment>
<keyword evidence="6" id="KW-0460">Magnesium</keyword>
<comment type="catalytic activity">
    <reaction evidence="7">
        <text>diphosphate + H2O = 2 phosphate + H(+)</text>
        <dbReference type="Rhea" id="RHEA:24576"/>
        <dbReference type="ChEBI" id="CHEBI:15377"/>
        <dbReference type="ChEBI" id="CHEBI:15378"/>
        <dbReference type="ChEBI" id="CHEBI:33019"/>
        <dbReference type="ChEBI" id="CHEBI:43474"/>
        <dbReference type="EC" id="3.6.1.1"/>
    </reaction>
</comment>
<organism evidence="9 10">
    <name type="scientific">Populus deltoides</name>
    <name type="common">Eastern poplar</name>
    <name type="synonym">Eastern cottonwood</name>
    <dbReference type="NCBI Taxonomy" id="3696"/>
    <lineage>
        <taxon>Eukaryota</taxon>
        <taxon>Viridiplantae</taxon>
        <taxon>Streptophyta</taxon>
        <taxon>Embryophyta</taxon>
        <taxon>Tracheophyta</taxon>
        <taxon>Spermatophyta</taxon>
        <taxon>Magnoliopsida</taxon>
        <taxon>eudicotyledons</taxon>
        <taxon>Gunneridae</taxon>
        <taxon>Pentapetalae</taxon>
        <taxon>rosids</taxon>
        <taxon>fabids</taxon>
        <taxon>Malpighiales</taxon>
        <taxon>Salicaceae</taxon>
        <taxon>Saliceae</taxon>
        <taxon>Populus</taxon>
    </lineage>
</organism>
<dbReference type="Proteomes" id="UP000807159">
    <property type="component" value="Chromosome 7"/>
</dbReference>
<sequence length="1314" mass="147718">MSTKENGSTRYRGPHPHLVNALKQRRSGYEPSDTETDWQDSPRRDQKNGAFGPESPIQLDLTRNVSPLKNSRRFSSRFDDYSPKKDSVSSPPRRRHSSKSPYKPQRDNRSAEPIPNQRNVDPLLRRQISPYKAQRDEGGSVSPTSSRRNLDNLLKSESGRQVSPYKAQREEGCAVSPESSQANVSSLSKPDQRRQVSPYKAQREEGGAVSPESSQRNVSPLSKPDQRRQVSPYKAQRGSGAVSPKPRQRNVSPLSKPDKGRQISPFKSGRKEHGMHEDGEIVSSNRRKNQRMPTREERSTQLQFDEDSRLSERQNASRRMAAAPKQRAWDKEQVNSNDYKEQKGGRSPSPLSRSMSRRQREIEVSHAKAASVGELNEIVANIKLSKDSMLDVPNFESTESISPGDIFFSVDQTALGMQKNGILKDNNGTNLYLKPASFPHMDSVLLQRNKVNGNIDHNSQRTSTTSSGSRMTMTSASAASRQSSSKLSSDSSKISDASGRTSGSLKKFTENRKKKQTEAWFSCLKKGPCKTSKSPGKKRYDETSFIEKAFVVESLRQFWADKHQPGSLNGFTCHKHEAQILGQLVSHGSIPHILLKGPSGSGKKALAMALIGDIFGDACWHKTHDLRYFQEQRGAAQVVVPITSSDHHAEINVNSEPKAKTALMGLVKEISNTYAITPDVSNVNFKPDYKVLVLYEVDKAPENIQPLIKWIMDCYTDACKLILCCEDDSDILETVKNRCKVLKVDAPVTHEIARKEEFDLPMNFAAKIAAKSKQNLRKAIMALEACKAHNYPFSDDQPIPFGWEEVLVELATEILIDPSPNKLFSARGKLKRLLVDFVHPKLILLKLVEQFLKGVEANSRRELYYWHAYYVSSLYHFVSPFLLVFRPSGVFRLASVLQDQVQVVMPTCQQTENKRGLCLQDKRLPTGTTALLKLEEFVAKFMSMYRKSSGTRHFEGLAKQSLSKTRLQNQEAFVIESVRLITMENLGLKFQLSKEMPADRHESEHSRNHFSRECDSLSSRMENPRLPSISFATDACPFMELWWPLNMKVEEDGEHIHVGVGGGLTRIGYFHQWKFDTFGAESILTLANCPFSCFFNAPEHQSTTFSTKNSRPVLIELVNTENMANDGEVTGKRAGWPPVLNERILSSMSRRSIAAHPWHDLEIGPGAPSVFNCVIEISKGSKVKYELDKASGLIKVDRVLYSSVVYPHNYGFIPRTLCEDSDPMDVLVLMQEPVLPGSFLRARAIGLMPMIDQRTFQSMNYSAALAISIESEQKLKNENKKVDVEDFLPAASAIDAIKYSMDLYASYIVEGLRQ</sequence>
<reference evidence="9" key="1">
    <citation type="journal article" date="2021" name="J. Hered.">
        <title>Genome Assembly of Salicaceae Populus deltoides (Eastern Cottonwood) I-69 Based on Nanopore Sequencing and Hi-C Technologies.</title>
        <authorList>
            <person name="Bai S."/>
            <person name="Wu H."/>
            <person name="Zhang J."/>
            <person name="Pan Z."/>
            <person name="Zhao W."/>
            <person name="Li Z."/>
            <person name="Tong C."/>
        </authorList>
    </citation>
    <scope>NUCLEOTIDE SEQUENCE</scope>
    <source>
        <tissue evidence="9">Leaf</tissue>
    </source>
</reference>
<dbReference type="PANTHER" id="PTHR10286">
    <property type="entry name" value="INORGANIC PYROPHOSPHATASE"/>
    <property type="match status" value="1"/>
</dbReference>
<dbReference type="GO" id="GO:0003677">
    <property type="term" value="F:DNA binding"/>
    <property type="evidence" value="ECO:0007669"/>
    <property type="project" value="InterPro"/>
</dbReference>
<evidence type="ECO:0000313" key="9">
    <source>
        <dbReference type="EMBL" id="KAH8503599.1"/>
    </source>
</evidence>
<keyword evidence="4" id="KW-0479">Metal-binding</keyword>
<feature type="compositionally biased region" description="Basic and acidic residues" evidence="8">
    <location>
        <begin position="327"/>
        <end position="344"/>
    </location>
</feature>
<evidence type="ECO:0000256" key="4">
    <source>
        <dbReference type="ARBA" id="ARBA00022723"/>
    </source>
</evidence>
<dbReference type="GO" id="GO:0000287">
    <property type="term" value="F:magnesium ion binding"/>
    <property type="evidence" value="ECO:0007669"/>
    <property type="project" value="InterPro"/>
</dbReference>
<dbReference type="Pfam" id="PF00719">
    <property type="entry name" value="Pyrophosphatase"/>
    <property type="match status" value="1"/>
</dbReference>
<dbReference type="GO" id="GO:0005737">
    <property type="term" value="C:cytoplasm"/>
    <property type="evidence" value="ECO:0007669"/>
    <property type="project" value="InterPro"/>
</dbReference>
<evidence type="ECO:0000256" key="6">
    <source>
        <dbReference type="ARBA" id="ARBA00022842"/>
    </source>
</evidence>
<feature type="compositionally biased region" description="Polar residues" evidence="8">
    <location>
        <begin position="211"/>
        <end position="220"/>
    </location>
</feature>
<evidence type="ECO:0000313" key="10">
    <source>
        <dbReference type="Proteomes" id="UP000807159"/>
    </source>
</evidence>
<dbReference type="Gene3D" id="1.20.272.10">
    <property type="match status" value="1"/>
</dbReference>
<feature type="region of interest" description="Disordered" evidence="8">
    <location>
        <begin position="1"/>
        <end position="362"/>
    </location>
</feature>
<gene>
    <name evidence="9" type="ORF">H0E87_014757</name>
</gene>
<dbReference type="SUPFAM" id="SSF52540">
    <property type="entry name" value="P-loop containing nucleoside triphosphate hydrolases"/>
    <property type="match status" value="1"/>
</dbReference>
<evidence type="ECO:0000256" key="1">
    <source>
        <dbReference type="ARBA" id="ARBA00001946"/>
    </source>
</evidence>
<dbReference type="InterPro" id="IPR008921">
    <property type="entry name" value="DNA_pol3_clamp-load_cplx_C"/>
</dbReference>
<dbReference type="SUPFAM" id="SSF50324">
    <property type="entry name" value="Inorganic pyrophosphatase"/>
    <property type="match status" value="1"/>
</dbReference>
<accession>A0A8T2YF29</accession>
<dbReference type="Pfam" id="PF21960">
    <property type="entry name" value="RCF1-5-like_lid"/>
    <property type="match status" value="1"/>
</dbReference>
<dbReference type="PROSITE" id="PS00387">
    <property type="entry name" value="PPASE"/>
    <property type="match status" value="1"/>
</dbReference>
<dbReference type="GO" id="GO:0004427">
    <property type="term" value="F:inorganic diphosphate phosphatase activity"/>
    <property type="evidence" value="ECO:0007669"/>
    <property type="project" value="UniProtKB-EC"/>
</dbReference>
<dbReference type="FunFam" id="1.10.8.60:FF:000030">
    <property type="entry name" value="replication factor C subunit 3"/>
    <property type="match status" value="1"/>
</dbReference>
<dbReference type="Gene3D" id="3.40.50.300">
    <property type="entry name" value="P-loop containing nucleotide triphosphate hydrolases"/>
    <property type="match status" value="1"/>
</dbReference>
<dbReference type="InterPro" id="IPR008162">
    <property type="entry name" value="Pyrophosphatase"/>
</dbReference>
<dbReference type="GO" id="GO:0006260">
    <property type="term" value="P:DNA replication"/>
    <property type="evidence" value="ECO:0007669"/>
    <property type="project" value="InterPro"/>
</dbReference>
<evidence type="ECO:0000256" key="2">
    <source>
        <dbReference type="ARBA" id="ARBA00006220"/>
    </source>
</evidence>
<dbReference type="Gene3D" id="1.10.8.60">
    <property type="match status" value="1"/>
</dbReference>
<feature type="compositionally biased region" description="Polar residues" evidence="8">
    <location>
        <begin position="177"/>
        <end position="189"/>
    </location>
</feature>
<evidence type="ECO:0000256" key="5">
    <source>
        <dbReference type="ARBA" id="ARBA00022801"/>
    </source>
</evidence>